<organism evidence="1 2">
    <name type="scientific">Aneurinibacillus aneurinilyticus ATCC 12856</name>
    <dbReference type="NCBI Taxonomy" id="649747"/>
    <lineage>
        <taxon>Bacteria</taxon>
        <taxon>Bacillati</taxon>
        <taxon>Bacillota</taxon>
        <taxon>Bacilli</taxon>
        <taxon>Bacillales</taxon>
        <taxon>Paenibacillaceae</taxon>
        <taxon>Aneurinibacillus group</taxon>
        <taxon>Aneurinibacillus</taxon>
    </lineage>
</organism>
<dbReference type="STRING" id="649747.HMPREF0083_01225"/>
<evidence type="ECO:0000313" key="2">
    <source>
        <dbReference type="Proteomes" id="UP000016511"/>
    </source>
</evidence>
<dbReference type="PATRIC" id="fig|649747.3.peg.1113"/>
<dbReference type="EMBL" id="AWSJ01000079">
    <property type="protein sequence ID" value="ERI10691.1"/>
    <property type="molecule type" value="Genomic_DNA"/>
</dbReference>
<accession>U1YIT2</accession>
<dbReference type="RefSeq" id="WP_021624996.1">
    <property type="nucleotide sequence ID" value="NZ_KE952929.1"/>
</dbReference>
<dbReference type="AlphaFoldDB" id="U1YIT2"/>
<reference evidence="1 2" key="1">
    <citation type="submission" date="2013-08" db="EMBL/GenBank/DDBJ databases">
        <authorList>
            <person name="Weinstock G."/>
            <person name="Sodergren E."/>
            <person name="Wylie T."/>
            <person name="Fulton L."/>
            <person name="Fulton R."/>
            <person name="Fronick C."/>
            <person name="O'Laughlin M."/>
            <person name="Godfrey J."/>
            <person name="Miner T."/>
            <person name="Herter B."/>
            <person name="Appelbaum E."/>
            <person name="Cordes M."/>
            <person name="Lek S."/>
            <person name="Wollam A."/>
            <person name="Pepin K.H."/>
            <person name="Palsikar V.B."/>
            <person name="Mitreva M."/>
            <person name="Wilson R.K."/>
        </authorList>
    </citation>
    <scope>NUCLEOTIDE SEQUENCE [LARGE SCALE GENOMIC DNA]</scope>
    <source>
        <strain evidence="1 2">ATCC 12856</strain>
    </source>
</reference>
<sequence>MRVERIFIGEDSFEKLFMPFIENAIDLIVEREPNFQYNENNANISHSKGVD</sequence>
<protein>
    <submittedName>
        <fullName evidence="1">Uncharacterized protein</fullName>
    </submittedName>
</protein>
<name>U1YIT2_ANEAE</name>
<keyword evidence="2" id="KW-1185">Reference proteome</keyword>
<proteinExistence type="predicted"/>
<dbReference type="GeneID" id="92842236"/>
<gene>
    <name evidence="1" type="ORF">HMPREF0083_01225</name>
</gene>
<comment type="caution">
    <text evidence="1">The sequence shown here is derived from an EMBL/GenBank/DDBJ whole genome shotgun (WGS) entry which is preliminary data.</text>
</comment>
<evidence type="ECO:0000313" key="1">
    <source>
        <dbReference type="EMBL" id="ERI10691.1"/>
    </source>
</evidence>
<dbReference type="Proteomes" id="UP000016511">
    <property type="component" value="Unassembled WGS sequence"/>
</dbReference>
<dbReference type="HOGENOM" id="CLU_3094992_0_0_9"/>